<name>A0A177F1N4_9EURO</name>
<reference evidence="2 3" key="1">
    <citation type="submission" date="2016-03" db="EMBL/GenBank/DDBJ databases">
        <title>Draft genome sequence of the Fonsecaea monophora CBS 269.37.</title>
        <authorList>
            <person name="Bombassaro A."/>
            <person name="Vinicius W.A."/>
            <person name="De Hoog S."/>
            <person name="Sun J."/>
            <person name="Souza E.M."/>
            <person name="Raittz R.T."/>
            <person name="Costa F."/>
            <person name="Leao A.C."/>
            <person name="Tadra-Sfeir M.Z."/>
            <person name="Baura V."/>
            <person name="Balsanelli E."/>
            <person name="Pedrosa F.O."/>
            <person name="Moreno L.F."/>
            <person name="Steffens M.B."/>
            <person name="Xi L."/>
            <person name="Bocca A.L."/>
            <person name="Felipe M.S."/>
            <person name="Teixeira M."/>
            <person name="Telles Filho F.Q."/>
            <person name="Azevedo C.M."/>
            <person name="Gomes R."/>
            <person name="Vicente V.A."/>
        </authorList>
    </citation>
    <scope>NUCLEOTIDE SEQUENCE [LARGE SCALE GENOMIC DNA]</scope>
    <source>
        <strain evidence="2 3">CBS 269.37</strain>
    </source>
</reference>
<dbReference type="GO" id="GO:0005737">
    <property type="term" value="C:cytoplasm"/>
    <property type="evidence" value="ECO:0007669"/>
    <property type="project" value="TreeGrafter"/>
</dbReference>
<evidence type="ECO:0000313" key="2">
    <source>
        <dbReference type="EMBL" id="OAG37119.1"/>
    </source>
</evidence>
<evidence type="ECO:0008006" key="4">
    <source>
        <dbReference type="Google" id="ProtNLM"/>
    </source>
</evidence>
<proteinExistence type="predicted"/>
<feature type="chain" id="PRO_5013380195" description="DUF218 domain-containing protein" evidence="1">
    <location>
        <begin position="16"/>
        <end position="295"/>
    </location>
</feature>
<accession>A0A177F1N4</accession>
<organism evidence="2 3">
    <name type="scientific">Fonsecaea monophora</name>
    <dbReference type="NCBI Taxonomy" id="254056"/>
    <lineage>
        <taxon>Eukaryota</taxon>
        <taxon>Fungi</taxon>
        <taxon>Dikarya</taxon>
        <taxon>Ascomycota</taxon>
        <taxon>Pezizomycotina</taxon>
        <taxon>Eurotiomycetes</taxon>
        <taxon>Chaetothyriomycetidae</taxon>
        <taxon>Chaetothyriales</taxon>
        <taxon>Herpotrichiellaceae</taxon>
        <taxon>Fonsecaea</taxon>
    </lineage>
</organism>
<keyword evidence="1" id="KW-0732">Signal</keyword>
<dbReference type="RefSeq" id="XP_022509071.1">
    <property type="nucleotide sequence ID" value="XM_022658597.1"/>
</dbReference>
<dbReference type="Proteomes" id="UP000077002">
    <property type="component" value="Unassembled WGS sequence"/>
</dbReference>
<dbReference type="AlphaFoldDB" id="A0A177F1N4"/>
<protein>
    <recommendedName>
        <fullName evidence="4">DUF218 domain-containing protein</fullName>
    </recommendedName>
</protein>
<dbReference type="PANTHER" id="PTHR28110:SF1">
    <property type="entry name" value="TRANSMEMBRANE PROTEIN"/>
    <property type="match status" value="1"/>
</dbReference>
<dbReference type="InterPro" id="IPR055323">
    <property type="entry name" value="C57A10.07/YOR238W"/>
</dbReference>
<feature type="signal peptide" evidence="1">
    <location>
        <begin position="1"/>
        <end position="15"/>
    </location>
</feature>
<evidence type="ECO:0000313" key="3">
    <source>
        <dbReference type="Proteomes" id="UP000077002"/>
    </source>
</evidence>
<dbReference type="OrthoDB" id="4347at2759"/>
<keyword evidence="3" id="KW-1185">Reference proteome</keyword>
<sequence length="295" mass="32715">MSLVPTHLIVVCCHAIYLGPGPDSASEDESNWLIEPFQSGETGTYVKHVEAGVKELAKDRENAILVFSGAATKPDKTPITEGDGYLNVAIEHGLFGLDNNSTTIPTLRQRIFVDRYATDSYQNVLCSLVQFPLFVRQLLSEQQQQQHGQAATNAPFPTKLTIVSHAFKRARFLDLHLPALGFPPTSASTVFIGINPPFTAAKLAEIEEGDRLRGYGAWEKDLYGAGEGLSQKREKRGWDGERFRTEVLERLGDEKGMCRRELEGLVGWRGGIDGVTLWQGRVPWKGVREFTDSLV</sequence>
<comment type="caution">
    <text evidence="2">The sequence shown here is derived from an EMBL/GenBank/DDBJ whole genome shotgun (WGS) entry which is preliminary data.</text>
</comment>
<dbReference type="GeneID" id="34603797"/>
<dbReference type="PANTHER" id="PTHR28110">
    <property type="entry name" value="TRANSMEMBRANE PROTEIN"/>
    <property type="match status" value="1"/>
</dbReference>
<evidence type="ECO:0000256" key="1">
    <source>
        <dbReference type="SAM" id="SignalP"/>
    </source>
</evidence>
<dbReference type="EMBL" id="LVKK01000077">
    <property type="protein sequence ID" value="OAG37119.1"/>
    <property type="molecule type" value="Genomic_DNA"/>
</dbReference>
<gene>
    <name evidence="2" type="ORF">AYO21_08654</name>
</gene>